<gene>
    <name evidence="2" type="ORF">MAG551_00352</name>
</gene>
<dbReference type="EMBL" id="JAANXD010000019">
    <property type="protein sequence ID" value="MBS1257310.1"/>
    <property type="molecule type" value="Genomic_DNA"/>
</dbReference>
<evidence type="ECO:0000313" key="3">
    <source>
        <dbReference type="Proteomes" id="UP000722750"/>
    </source>
</evidence>
<feature type="region of interest" description="Disordered" evidence="1">
    <location>
        <begin position="1"/>
        <end position="93"/>
    </location>
</feature>
<protein>
    <submittedName>
        <fullName evidence="2">Uncharacterized protein</fullName>
    </submittedName>
</protein>
<reference evidence="2" key="1">
    <citation type="journal article" date="2021" name="ISME J.">
        <title>Fine-scale metabolic discontinuity in a stratified prokaryote microbiome of a Red Sea deep halocline.</title>
        <authorList>
            <person name="Michoud G."/>
            <person name="Ngugi D.K."/>
            <person name="Barozzi A."/>
            <person name="Merlino G."/>
            <person name="Calleja M.L."/>
            <person name="Delgado-Huertas A."/>
            <person name="Moran X.A.G."/>
            <person name="Daffonchio D."/>
        </authorList>
    </citation>
    <scope>NUCLEOTIDE SEQUENCE</scope>
    <source>
        <strain evidence="2">SuakinDeep_MAG55_1</strain>
    </source>
</reference>
<dbReference type="Proteomes" id="UP000722750">
    <property type="component" value="Unassembled WGS sequence"/>
</dbReference>
<proteinExistence type="predicted"/>
<sequence>MSDSIQSIRYIPPIHHVKHKGKAGDKKGDKGGNQDFSDHMTSKDEDVRGKGSNHESEQHKNSRQRKLEDNDSLESRGEDDLDGTCGSILDAEV</sequence>
<feature type="compositionally biased region" description="Basic and acidic residues" evidence="1">
    <location>
        <begin position="22"/>
        <end position="78"/>
    </location>
</feature>
<dbReference type="AlphaFoldDB" id="A0A941ZYR2"/>
<accession>A0A941ZYR2</accession>
<organism evidence="2 3">
    <name type="scientific">Candidatus Scalindua arabica</name>
    <dbReference type="NCBI Taxonomy" id="1127984"/>
    <lineage>
        <taxon>Bacteria</taxon>
        <taxon>Pseudomonadati</taxon>
        <taxon>Planctomycetota</taxon>
        <taxon>Candidatus Brocadiia</taxon>
        <taxon>Candidatus Brocadiales</taxon>
        <taxon>Candidatus Scalinduaceae</taxon>
        <taxon>Candidatus Scalindua</taxon>
    </lineage>
</organism>
<name>A0A941ZYR2_9BACT</name>
<evidence type="ECO:0000256" key="1">
    <source>
        <dbReference type="SAM" id="MobiDB-lite"/>
    </source>
</evidence>
<comment type="caution">
    <text evidence="2">The sequence shown here is derived from an EMBL/GenBank/DDBJ whole genome shotgun (WGS) entry which is preliminary data.</text>
</comment>
<evidence type="ECO:0000313" key="2">
    <source>
        <dbReference type="EMBL" id="MBS1257310.1"/>
    </source>
</evidence>